<sequence length="809" mass="84926">MTALATAAPSGVAPTRRPVAVRFAPLAVGFAFVAVTLLATGTPAVDLARFTGYASLAVLLPGTLVYRALRSRPHTLVEDLAVGAAVGLVLELAGWAVFVGLGVPGWLWLWPLAVVGPFLVVPRLRRHWRVTGYTPVPAGWAWSLVGVVAGFTLYLAESFLRPNPVLPTDEGQAQYIDLAFQLSLAGAATHQMPLDVPQVAGEPLHYHWFGFAHLAAASLVSGVDLPTVFFRLGVPALCALAAVLVAVVGWRVTGRAHAGVGAAALMFTIGEFGYENGIRQLFGTQATFIVWGSPSMTYSWVLLLPLIAALGEIVGRARGSTVPPLGRGGWLLAALFLTASTGAKASSVPVALAALAFTAFILLVTGRRTAGAADARQVAGAAEARPVAGAADTRWPGGRRPGAVLRRSAAVLRRSAAVLRRPAEVLPRVFGAVGLALAAQLFATAVLFRFESHGVTVDPFSGLRPYVGTHGFWLWLAVSVAFLLNLQLRLAGVVALVGLRRGRLEPVQLLLLGGALAGPAIYLLVGHPGSSNQYFVRAGFAFGVILSAWGYAELLDRAALPARGRALLAAGAAGFALLITLIQLHHPAAVGPGPAYGPVLPLLRWVVALAVLATVLGLLWPALVGGWPALAGRGAVVLLTGALVAGAPGLVLDAAAARTYPNGGAYAVVPMPASRVEAARWVAEHSAPDDVLATNVHCRVVTDDGWCDARSFWLSGYAERAVLVEGWAFAPRMVGLPGGAYAPFWDPERLRVNDAAFTAPTAAGLAVLRDRYAVRWLVLDREVTAEPPALADLADLRFRNDRVSVYRLR</sequence>
<evidence type="ECO:0008006" key="4">
    <source>
        <dbReference type="Google" id="ProtNLM"/>
    </source>
</evidence>
<feature type="transmembrane region" description="Helical" evidence="1">
    <location>
        <begin position="107"/>
        <end position="124"/>
    </location>
</feature>
<dbReference type="Proteomes" id="UP001219605">
    <property type="component" value="Chromosome"/>
</dbReference>
<feature type="transmembrane region" description="Helical" evidence="1">
    <location>
        <begin position="509"/>
        <end position="528"/>
    </location>
</feature>
<feature type="transmembrane region" description="Helical" evidence="1">
    <location>
        <begin position="286"/>
        <end position="310"/>
    </location>
</feature>
<gene>
    <name evidence="2" type="ORF">PVK37_30035</name>
</gene>
<evidence type="ECO:0000256" key="1">
    <source>
        <dbReference type="SAM" id="Phobius"/>
    </source>
</evidence>
<feature type="transmembrane region" description="Helical" evidence="1">
    <location>
        <begin position="232"/>
        <end position="250"/>
    </location>
</feature>
<feature type="transmembrane region" description="Helical" evidence="1">
    <location>
        <begin position="81"/>
        <end position="101"/>
    </location>
</feature>
<accession>A0ABY7ZNP8</accession>
<feature type="transmembrane region" description="Helical" evidence="1">
    <location>
        <begin position="564"/>
        <end position="582"/>
    </location>
</feature>
<keyword evidence="1" id="KW-0472">Membrane</keyword>
<reference evidence="2 3" key="1">
    <citation type="submission" date="2023-02" db="EMBL/GenBank/DDBJ databases">
        <authorList>
            <person name="Mo P."/>
        </authorList>
    </citation>
    <scope>NUCLEOTIDE SEQUENCE [LARGE SCALE GENOMIC DNA]</scope>
    <source>
        <strain evidence="2 3">HUAS 3</strain>
    </source>
</reference>
<dbReference type="RefSeq" id="WP_275031205.1">
    <property type="nucleotide sequence ID" value="NZ_CP118615.1"/>
</dbReference>
<feature type="transmembrane region" description="Helical" evidence="1">
    <location>
        <begin position="470"/>
        <end position="497"/>
    </location>
</feature>
<feature type="transmembrane region" description="Helical" evidence="1">
    <location>
        <begin position="136"/>
        <end position="156"/>
    </location>
</feature>
<protein>
    <recommendedName>
        <fullName evidence="4">Chlor_Arch_YYY domain-containing protein</fullName>
    </recommendedName>
</protein>
<dbReference type="EMBL" id="CP118615">
    <property type="protein sequence ID" value="WDZ84621.1"/>
    <property type="molecule type" value="Genomic_DNA"/>
</dbReference>
<organism evidence="2 3">
    <name type="scientific">Micromonospora cathayae</name>
    <dbReference type="NCBI Taxonomy" id="3028804"/>
    <lineage>
        <taxon>Bacteria</taxon>
        <taxon>Bacillati</taxon>
        <taxon>Actinomycetota</taxon>
        <taxon>Actinomycetes</taxon>
        <taxon>Micromonosporales</taxon>
        <taxon>Micromonosporaceae</taxon>
        <taxon>Micromonospora</taxon>
    </lineage>
</organism>
<keyword evidence="3" id="KW-1185">Reference proteome</keyword>
<keyword evidence="1" id="KW-0812">Transmembrane</keyword>
<feature type="transmembrane region" description="Helical" evidence="1">
    <location>
        <begin position="602"/>
        <end position="623"/>
    </location>
</feature>
<feature type="transmembrane region" description="Helical" evidence="1">
    <location>
        <begin position="635"/>
        <end position="652"/>
    </location>
</feature>
<evidence type="ECO:0000313" key="3">
    <source>
        <dbReference type="Proteomes" id="UP001219605"/>
    </source>
</evidence>
<proteinExistence type="predicted"/>
<evidence type="ECO:0000313" key="2">
    <source>
        <dbReference type="EMBL" id="WDZ84621.1"/>
    </source>
</evidence>
<keyword evidence="1" id="KW-1133">Transmembrane helix</keyword>
<feature type="transmembrane region" description="Helical" evidence="1">
    <location>
        <begin position="50"/>
        <end position="69"/>
    </location>
</feature>
<feature type="transmembrane region" description="Helical" evidence="1">
    <location>
        <begin position="23"/>
        <end position="44"/>
    </location>
</feature>
<feature type="transmembrane region" description="Helical" evidence="1">
    <location>
        <begin position="534"/>
        <end position="552"/>
    </location>
</feature>
<feature type="transmembrane region" description="Helical" evidence="1">
    <location>
        <begin position="256"/>
        <end position="274"/>
    </location>
</feature>
<feature type="transmembrane region" description="Helical" evidence="1">
    <location>
        <begin position="429"/>
        <end position="450"/>
    </location>
</feature>
<feature type="transmembrane region" description="Helical" evidence="1">
    <location>
        <begin position="330"/>
        <end position="363"/>
    </location>
</feature>
<name>A0ABY7ZNP8_9ACTN</name>